<feature type="region of interest" description="Disordered" evidence="1">
    <location>
        <begin position="1"/>
        <end position="45"/>
    </location>
</feature>
<feature type="non-terminal residue" evidence="2">
    <location>
        <position position="1"/>
    </location>
</feature>
<evidence type="ECO:0000313" key="2">
    <source>
        <dbReference type="EMBL" id="GFD54324.1"/>
    </source>
</evidence>
<protein>
    <submittedName>
        <fullName evidence="2">Uncharacterized protein</fullName>
    </submittedName>
</protein>
<comment type="caution">
    <text evidence="2">The sequence shown here is derived from an EMBL/GenBank/DDBJ whole genome shotgun (WGS) entry which is preliminary data.</text>
</comment>
<evidence type="ECO:0000256" key="1">
    <source>
        <dbReference type="SAM" id="MobiDB-lite"/>
    </source>
</evidence>
<dbReference type="EMBL" id="BKCJ011804600">
    <property type="protein sequence ID" value="GFD54324.1"/>
    <property type="molecule type" value="Genomic_DNA"/>
</dbReference>
<sequence length="45" mass="4731">LVSCLPSLRESLPSVPDAYDQSLEALPSQPAASESESHVTGDMSE</sequence>
<proteinExistence type="predicted"/>
<reference evidence="2" key="1">
    <citation type="journal article" date="2019" name="Sci. Rep.">
        <title>Draft genome of Tanacetum cinerariifolium, the natural source of mosquito coil.</title>
        <authorList>
            <person name="Yamashiro T."/>
            <person name="Shiraishi A."/>
            <person name="Satake H."/>
            <person name="Nakayama K."/>
        </authorList>
    </citation>
    <scope>NUCLEOTIDE SEQUENCE</scope>
</reference>
<name>A0A699XCM2_TANCI</name>
<organism evidence="2">
    <name type="scientific">Tanacetum cinerariifolium</name>
    <name type="common">Dalmatian daisy</name>
    <name type="synonym">Chrysanthemum cinerariifolium</name>
    <dbReference type="NCBI Taxonomy" id="118510"/>
    <lineage>
        <taxon>Eukaryota</taxon>
        <taxon>Viridiplantae</taxon>
        <taxon>Streptophyta</taxon>
        <taxon>Embryophyta</taxon>
        <taxon>Tracheophyta</taxon>
        <taxon>Spermatophyta</taxon>
        <taxon>Magnoliopsida</taxon>
        <taxon>eudicotyledons</taxon>
        <taxon>Gunneridae</taxon>
        <taxon>Pentapetalae</taxon>
        <taxon>asterids</taxon>
        <taxon>campanulids</taxon>
        <taxon>Asterales</taxon>
        <taxon>Asteraceae</taxon>
        <taxon>Asteroideae</taxon>
        <taxon>Anthemideae</taxon>
        <taxon>Anthemidinae</taxon>
        <taxon>Tanacetum</taxon>
    </lineage>
</organism>
<gene>
    <name evidence="2" type="ORF">Tci_926293</name>
</gene>
<accession>A0A699XCM2</accession>
<dbReference type="AlphaFoldDB" id="A0A699XCM2"/>